<name>A0A1I8M935_MUSDO</name>
<evidence type="ECO:0000313" key="3">
    <source>
        <dbReference type="RefSeq" id="XP_005187819.1"/>
    </source>
</evidence>
<dbReference type="GeneID" id="101894609"/>
<dbReference type="PANTHER" id="PTHR13338:SF4">
    <property type="entry name" value="NADH DEHYDROGENASE [UBIQUINONE] 1 ALPHA SUBCOMPLEX ASSEMBLY FACTOR 4"/>
    <property type="match status" value="1"/>
</dbReference>
<sequence length="197" mass="23400">MGKVMSVVSRQINRFNVENRAHRVLERDKPVPAPKYESNIRDMERTMELDPKFLDKLNKKDEALDQRLKSVYVTSEDKFIDYGIKRKETDEKALPMDRRTPEDFEFGYKEPHRVAPGRCTLRQALQFITDHQTEPEKWTVAKISEEYKLKPELTENILKYFRSYSIYIPDIKQKESILTQTKRKMLPDSTDKPKAEE</sequence>
<dbReference type="KEGG" id="mde:101894609"/>
<dbReference type="AlphaFoldDB" id="A0A1I8M935"/>
<organism evidence="1">
    <name type="scientific">Musca domestica</name>
    <name type="common">House fly</name>
    <dbReference type="NCBI Taxonomy" id="7370"/>
    <lineage>
        <taxon>Eukaryota</taxon>
        <taxon>Metazoa</taxon>
        <taxon>Ecdysozoa</taxon>
        <taxon>Arthropoda</taxon>
        <taxon>Hexapoda</taxon>
        <taxon>Insecta</taxon>
        <taxon>Pterygota</taxon>
        <taxon>Neoptera</taxon>
        <taxon>Endopterygota</taxon>
        <taxon>Diptera</taxon>
        <taxon>Brachycera</taxon>
        <taxon>Muscomorpha</taxon>
        <taxon>Muscoidea</taxon>
        <taxon>Muscidae</taxon>
        <taxon>Musca</taxon>
    </lineage>
</organism>
<gene>
    <name evidence="1" type="primary">101894609</name>
    <name evidence="3" type="synonym">LOC101894609</name>
</gene>
<dbReference type="Proteomes" id="UP001652621">
    <property type="component" value="Unplaced"/>
</dbReference>
<evidence type="ECO:0000313" key="2">
    <source>
        <dbReference type="Proteomes" id="UP001652621"/>
    </source>
</evidence>
<accession>A0A1I8M935</accession>
<dbReference type="Pfam" id="PF06784">
    <property type="entry name" value="UPF0240"/>
    <property type="match status" value="1"/>
</dbReference>
<reference evidence="1" key="1">
    <citation type="submission" date="2020-05" db="UniProtKB">
        <authorList>
            <consortium name="EnsemblMetazoa"/>
        </authorList>
    </citation>
    <scope>IDENTIFICATION</scope>
    <source>
        <strain evidence="1">Aabys</strain>
    </source>
</reference>
<dbReference type="STRING" id="7370.A0A1I8M935"/>
<dbReference type="VEuPathDB" id="VectorBase:MDOMA2_015216"/>
<reference evidence="3" key="2">
    <citation type="submission" date="2025-04" db="UniProtKB">
        <authorList>
            <consortium name="RefSeq"/>
        </authorList>
    </citation>
    <scope>IDENTIFICATION</scope>
    <source>
        <strain evidence="3">Aabys</strain>
    </source>
</reference>
<protein>
    <submittedName>
        <fullName evidence="3">Protein NDUFAF4 homolog</fullName>
    </submittedName>
</protein>
<dbReference type="VEuPathDB" id="VectorBase:MDOA002492"/>
<dbReference type="GO" id="GO:0005739">
    <property type="term" value="C:mitochondrion"/>
    <property type="evidence" value="ECO:0007669"/>
    <property type="project" value="TreeGrafter"/>
</dbReference>
<keyword evidence="2" id="KW-1185">Reference proteome</keyword>
<dbReference type="EnsemblMetazoa" id="MDOA002492-RA">
    <property type="protein sequence ID" value="MDOA002492-PA"/>
    <property type="gene ID" value="MDOA002492"/>
</dbReference>
<dbReference type="RefSeq" id="XP_005187819.1">
    <property type="nucleotide sequence ID" value="XM_005187762.3"/>
</dbReference>
<evidence type="ECO:0000313" key="1">
    <source>
        <dbReference type="EnsemblMetazoa" id="MDOA002492-PA"/>
    </source>
</evidence>
<dbReference type="OrthoDB" id="2434756at2759"/>
<dbReference type="GO" id="GO:0032981">
    <property type="term" value="P:mitochondrial respiratory chain complex I assembly"/>
    <property type="evidence" value="ECO:0007669"/>
    <property type="project" value="InterPro"/>
</dbReference>
<proteinExistence type="predicted"/>
<dbReference type="InterPro" id="IPR009622">
    <property type="entry name" value="NDUFAF4"/>
</dbReference>
<dbReference type="eggNOG" id="KOG4481">
    <property type="taxonomic scope" value="Eukaryota"/>
</dbReference>
<dbReference type="PANTHER" id="PTHR13338">
    <property type="entry name" value="UPF0240 PROTEIN"/>
    <property type="match status" value="1"/>
</dbReference>